<comment type="subcellular location">
    <subcellularLocation>
        <location evidence="1">Cell membrane</location>
        <topology evidence="1">Multi-pass membrane protein</topology>
    </subcellularLocation>
</comment>
<dbReference type="PROSITE" id="PS50929">
    <property type="entry name" value="ABC_TM1F"/>
    <property type="match status" value="1"/>
</dbReference>
<dbReference type="InterPro" id="IPR027417">
    <property type="entry name" value="P-loop_NTPase"/>
</dbReference>
<evidence type="ECO:0000256" key="7">
    <source>
        <dbReference type="SAM" id="Phobius"/>
    </source>
</evidence>
<evidence type="ECO:0000256" key="5">
    <source>
        <dbReference type="ARBA" id="ARBA00022989"/>
    </source>
</evidence>
<dbReference type="InterPro" id="IPR017871">
    <property type="entry name" value="ABC_transporter-like_CS"/>
</dbReference>
<dbReference type="PROSITE" id="PS00211">
    <property type="entry name" value="ABC_TRANSPORTER_1"/>
    <property type="match status" value="1"/>
</dbReference>
<comment type="caution">
    <text evidence="10">The sequence shown here is derived from an EMBL/GenBank/DDBJ whole genome shotgun (WGS) entry which is preliminary data.</text>
</comment>
<feature type="transmembrane region" description="Helical" evidence="7">
    <location>
        <begin position="138"/>
        <end position="158"/>
    </location>
</feature>
<proteinExistence type="predicted"/>
<keyword evidence="5 7" id="KW-1133">Transmembrane helix</keyword>
<dbReference type="PROSITE" id="PS50893">
    <property type="entry name" value="ABC_TRANSPORTER_2"/>
    <property type="match status" value="1"/>
</dbReference>
<keyword evidence="6 7" id="KW-0472">Membrane</keyword>
<dbReference type="InterPro" id="IPR011527">
    <property type="entry name" value="ABC1_TM_dom"/>
</dbReference>
<keyword evidence="4 10" id="KW-0067">ATP-binding</keyword>
<dbReference type="Pfam" id="PF00005">
    <property type="entry name" value="ABC_tran"/>
    <property type="match status" value="1"/>
</dbReference>
<dbReference type="CDD" id="cd18551">
    <property type="entry name" value="ABC_6TM_LmrA_like"/>
    <property type="match status" value="1"/>
</dbReference>
<dbReference type="SUPFAM" id="SSF52540">
    <property type="entry name" value="P-loop containing nucleoside triphosphate hydrolases"/>
    <property type="match status" value="1"/>
</dbReference>
<dbReference type="PANTHER" id="PTHR43394">
    <property type="entry name" value="ATP-DEPENDENT PERMEASE MDL1, MITOCHONDRIAL"/>
    <property type="match status" value="1"/>
</dbReference>
<feature type="domain" description="ABC transporter" evidence="8">
    <location>
        <begin position="337"/>
        <end position="574"/>
    </location>
</feature>
<feature type="domain" description="ABC transmembrane type-1" evidence="9">
    <location>
        <begin position="26"/>
        <end position="305"/>
    </location>
</feature>
<gene>
    <name evidence="10" type="ORF">J2S25_003663</name>
</gene>
<evidence type="ECO:0000256" key="2">
    <source>
        <dbReference type="ARBA" id="ARBA00022692"/>
    </source>
</evidence>
<dbReference type="InterPro" id="IPR036640">
    <property type="entry name" value="ABC1_TM_sf"/>
</dbReference>
<dbReference type="InterPro" id="IPR003593">
    <property type="entry name" value="AAA+_ATPase"/>
</dbReference>
<sequence length="578" mass="63736">MEKQQTSLKPFLSLILSTNIPKAALFMGMAASIITTLAGLVVPLLTKNLVDGFSVEAISLPLVLAIGAAFIIQAVISGVSIYLLSYVGQKVVARLRERMWSKLIRMPIRYFDKQSSGATVSRIVNDTSIVKELITNHFPNFATGIISIIGAVVILLVMDWKMTLLMLTSVPLTLAIMIPLGRKMAKIARGLQDETAVFTGHITQTLGEIRLMKASTAEKIEEKNGVNGIGKLFNYGLKEARIFALIVPIMQLMIMVVIVIIIAYGGMRVVNGTMSTGALIAFLLYLFQIIMPITSFAMFFTQLQKAKGATERIIEILDQPLEEIAEGVELDISNKPITIEQVSFAYSEEEPVIDKVSLEAQPGQMVAFVGPSGGGKTTMFGLIERFYEPTKGEIRIGDTNIQQLSLNSWRSQIGYVSQESAMMAGTIRENLYYGLENGNQISDDRLWEVAKMAYADQFIADFPKGLDSEVGERGVKLSGGQRQRIAIARAFLRNPKILMMDEATASLDSQSEGIVQQALSRLMEGRTTFVIAHRLSTIVHADKIVFIEKGRVTGIGTHQELIQSHNLYREFSEQQLAK</sequence>
<dbReference type="SMART" id="SM00382">
    <property type="entry name" value="AAA"/>
    <property type="match status" value="1"/>
</dbReference>
<dbReference type="EMBL" id="JAUSUN010000034">
    <property type="protein sequence ID" value="MDQ0415436.1"/>
    <property type="molecule type" value="Genomic_DNA"/>
</dbReference>
<dbReference type="RefSeq" id="WP_307192529.1">
    <property type="nucleotide sequence ID" value="NZ_JAUSUN010000034.1"/>
</dbReference>
<reference evidence="10 11" key="1">
    <citation type="submission" date="2023-07" db="EMBL/GenBank/DDBJ databases">
        <title>Genomic Encyclopedia of Type Strains, Phase IV (KMG-IV): sequencing the most valuable type-strain genomes for metagenomic binning, comparative biology and taxonomic classification.</title>
        <authorList>
            <person name="Goeker M."/>
        </authorList>
    </citation>
    <scope>NUCLEOTIDE SEQUENCE [LARGE SCALE GENOMIC DNA]</scope>
    <source>
        <strain evidence="10 11">DSM 19598</strain>
    </source>
</reference>
<dbReference type="PANTHER" id="PTHR43394:SF1">
    <property type="entry name" value="ATP-BINDING CASSETTE SUB-FAMILY B MEMBER 10, MITOCHONDRIAL"/>
    <property type="match status" value="1"/>
</dbReference>
<evidence type="ECO:0000313" key="11">
    <source>
        <dbReference type="Proteomes" id="UP001242313"/>
    </source>
</evidence>
<feature type="transmembrane region" description="Helical" evidence="7">
    <location>
        <begin position="23"/>
        <end position="46"/>
    </location>
</feature>
<keyword evidence="11" id="KW-1185">Reference proteome</keyword>
<dbReference type="InterPro" id="IPR003439">
    <property type="entry name" value="ABC_transporter-like_ATP-bd"/>
</dbReference>
<protein>
    <submittedName>
        <fullName evidence="10">ATP-binding cassette subfamily B protein AbcA/BmrA</fullName>
    </submittedName>
</protein>
<organism evidence="10 11">
    <name type="scientific">Mesobacillus stamsii</name>
    <dbReference type="NCBI Taxonomy" id="225347"/>
    <lineage>
        <taxon>Bacteria</taxon>
        <taxon>Bacillati</taxon>
        <taxon>Bacillota</taxon>
        <taxon>Bacilli</taxon>
        <taxon>Bacillales</taxon>
        <taxon>Bacillaceae</taxon>
        <taxon>Mesobacillus</taxon>
    </lineage>
</organism>
<keyword evidence="2 7" id="KW-0812">Transmembrane</keyword>
<name>A0ABU0G0X0_9BACI</name>
<evidence type="ECO:0000256" key="1">
    <source>
        <dbReference type="ARBA" id="ARBA00004651"/>
    </source>
</evidence>
<feature type="transmembrane region" description="Helical" evidence="7">
    <location>
        <begin position="278"/>
        <end position="300"/>
    </location>
</feature>
<dbReference type="Gene3D" id="1.20.1560.10">
    <property type="entry name" value="ABC transporter type 1, transmembrane domain"/>
    <property type="match status" value="1"/>
</dbReference>
<accession>A0ABU0G0X0</accession>
<dbReference type="GO" id="GO:0005524">
    <property type="term" value="F:ATP binding"/>
    <property type="evidence" value="ECO:0007669"/>
    <property type="project" value="UniProtKB-KW"/>
</dbReference>
<keyword evidence="3" id="KW-0547">Nucleotide-binding</keyword>
<evidence type="ECO:0000256" key="3">
    <source>
        <dbReference type="ARBA" id="ARBA00022741"/>
    </source>
</evidence>
<feature type="transmembrane region" description="Helical" evidence="7">
    <location>
        <begin position="242"/>
        <end position="266"/>
    </location>
</feature>
<evidence type="ECO:0000256" key="4">
    <source>
        <dbReference type="ARBA" id="ARBA00022840"/>
    </source>
</evidence>
<feature type="transmembrane region" description="Helical" evidence="7">
    <location>
        <begin position="164"/>
        <end position="181"/>
    </location>
</feature>
<dbReference type="SUPFAM" id="SSF90123">
    <property type="entry name" value="ABC transporter transmembrane region"/>
    <property type="match status" value="1"/>
</dbReference>
<evidence type="ECO:0000313" key="10">
    <source>
        <dbReference type="EMBL" id="MDQ0415436.1"/>
    </source>
</evidence>
<dbReference type="InterPro" id="IPR039421">
    <property type="entry name" value="Type_1_exporter"/>
</dbReference>
<dbReference type="Gene3D" id="3.40.50.300">
    <property type="entry name" value="P-loop containing nucleotide triphosphate hydrolases"/>
    <property type="match status" value="1"/>
</dbReference>
<evidence type="ECO:0000256" key="6">
    <source>
        <dbReference type="ARBA" id="ARBA00023136"/>
    </source>
</evidence>
<evidence type="ECO:0000259" key="8">
    <source>
        <dbReference type="PROSITE" id="PS50893"/>
    </source>
</evidence>
<feature type="transmembrane region" description="Helical" evidence="7">
    <location>
        <begin position="58"/>
        <end position="84"/>
    </location>
</feature>
<evidence type="ECO:0000259" key="9">
    <source>
        <dbReference type="PROSITE" id="PS50929"/>
    </source>
</evidence>
<dbReference type="Proteomes" id="UP001242313">
    <property type="component" value="Unassembled WGS sequence"/>
</dbReference>
<dbReference type="Pfam" id="PF00664">
    <property type="entry name" value="ABC_membrane"/>
    <property type="match status" value="1"/>
</dbReference>